<evidence type="ECO:0000256" key="4">
    <source>
        <dbReference type="ARBA" id="ARBA00022692"/>
    </source>
</evidence>
<evidence type="ECO:0000256" key="2">
    <source>
        <dbReference type="ARBA" id="ARBA00022448"/>
    </source>
</evidence>
<feature type="transmembrane region" description="Helical" evidence="7">
    <location>
        <begin position="347"/>
        <end position="371"/>
    </location>
</feature>
<dbReference type="KEGG" id="bsol:FSW04_07340"/>
<feature type="transmembrane region" description="Helical" evidence="7">
    <location>
        <begin position="377"/>
        <end position="397"/>
    </location>
</feature>
<dbReference type="EMBL" id="CP042430">
    <property type="protein sequence ID" value="QEC50687.1"/>
    <property type="molecule type" value="Genomic_DNA"/>
</dbReference>
<dbReference type="GO" id="GO:0005886">
    <property type="term" value="C:plasma membrane"/>
    <property type="evidence" value="ECO:0007669"/>
    <property type="project" value="UniProtKB-SubCell"/>
</dbReference>
<dbReference type="AlphaFoldDB" id="A0A5B8UCF5"/>
<feature type="transmembrane region" description="Helical" evidence="7">
    <location>
        <begin position="162"/>
        <end position="188"/>
    </location>
</feature>
<accession>A0A5B8UCF5</accession>
<dbReference type="SUPFAM" id="SSF103473">
    <property type="entry name" value="MFS general substrate transporter"/>
    <property type="match status" value="1"/>
</dbReference>
<feature type="transmembrane region" description="Helical" evidence="7">
    <location>
        <begin position="25"/>
        <end position="45"/>
    </location>
</feature>
<feature type="transmembrane region" description="Helical" evidence="7">
    <location>
        <begin position="290"/>
        <end position="308"/>
    </location>
</feature>
<keyword evidence="5 7" id="KW-1133">Transmembrane helix</keyword>
<feature type="transmembrane region" description="Helical" evidence="7">
    <location>
        <begin position="51"/>
        <end position="73"/>
    </location>
</feature>
<evidence type="ECO:0000313" key="8">
    <source>
        <dbReference type="EMBL" id="QEC50687.1"/>
    </source>
</evidence>
<feature type="transmembrane region" description="Helical" evidence="7">
    <location>
        <begin position="314"/>
        <end position="335"/>
    </location>
</feature>
<name>A0A5B8UCF5_9ACTN</name>
<keyword evidence="3" id="KW-1003">Cell membrane</keyword>
<keyword evidence="4 7" id="KW-0812">Transmembrane</keyword>
<dbReference type="InterPro" id="IPR010290">
    <property type="entry name" value="TM_effector"/>
</dbReference>
<keyword evidence="2" id="KW-0813">Transport</keyword>
<comment type="subcellular location">
    <subcellularLocation>
        <location evidence="1">Cell membrane</location>
        <topology evidence="1">Multi-pass membrane protein</topology>
    </subcellularLocation>
</comment>
<proteinExistence type="predicted"/>
<reference evidence="8 9" key="1">
    <citation type="journal article" date="2018" name="J. Microbiol.">
        <title>Baekduia soli gen. nov., sp. nov., a novel bacterium isolated from the soil of Baekdu Mountain and proposal of a novel family name, Baekduiaceae fam. nov.</title>
        <authorList>
            <person name="An D.S."/>
            <person name="Siddiqi M.Z."/>
            <person name="Kim K.H."/>
            <person name="Yu H.S."/>
            <person name="Im W.T."/>
        </authorList>
    </citation>
    <scope>NUCLEOTIDE SEQUENCE [LARGE SCALE GENOMIC DNA]</scope>
    <source>
        <strain evidence="8 9">BR7-21</strain>
    </source>
</reference>
<evidence type="ECO:0000256" key="7">
    <source>
        <dbReference type="SAM" id="Phobius"/>
    </source>
</evidence>
<dbReference type="Gene3D" id="1.20.1250.20">
    <property type="entry name" value="MFS general substrate transporter like domains"/>
    <property type="match status" value="1"/>
</dbReference>
<dbReference type="PANTHER" id="PTHR23513:SF11">
    <property type="entry name" value="STAPHYLOFERRIN A TRANSPORTER"/>
    <property type="match status" value="1"/>
</dbReference>
<keyword evidence="9" id="KW-1185">Reference proteome</keyword>
<feature type="transmembrane region" description="Helical" evidence="7">
    <location>
        <begin position="258"/>
        <end position="278"/>
    </location>
</feature>
<dbReference type="PANTHER" id="PTHR23513">
    <property type="entry name" value="INTEGRAL MEMBRANE EFFLUX PROTEIN-RELATED"/>
    <property type="match status" value="1"/>
</dbReference>
<evidence type="ECO:0000256" key="3">
    <source>
        <dbReference type="ARBA" id="ARBA00022475"/>
    </source>
</evidence>
<evidence type="ECO:0000256" key="6">
    <source>
        <dbReference type="ARBA" id="ARBA00023136"/>
    </source>
</evidence>
<dbReference type="Pfam" id="PF05977">
    <property type="entry name" value="MFS_3"/>
    <property type="match status" value="1"/>
</dbReference>
<dbReference type="InterPro" id="IPR036259">
    <property type="entry name" value="MFS_trans_sf"/>
</dbReference>
<feature type="transmembrane region" description="Helical" evidence="7">
    <location>
        <begin position="85"/>
        <end position="109"/>
    </location>
</feature>
<dbReference type="Proteomes" id="UP000321805">
    <property type="component" value="Chromosome"/>
</dbReference>
<keyword evidence="6 7" id="KW-0472">Membrane</keyword>
<dbReference type="CDD" id="cd06173">
    <property type="entry name" value="MFS_MefA_like"/>
    <property type="match status" value="1"/>
</dbReference>
<sequence length="414" mass="42498">MAHAGRVTFAALSVPNYRRYMSGQAVSLVGTWMQMTAQSWLVLTLTHSSTALGVVVALQTLPVLLLGPYGGVIADRVDKLRLMTILQAAMGVQALVLGLLTVTGVVRVWEIGLLAALLGLNNAFENPARQSFMLEMVGPEHLRNAVSLNSVFVNVARSVGPAVAGILIATVGDGVCFLVNAASFVAVVTSLRRLDRTALAPSPPAPRTPGQLREGLRYVARTPQLGVPLLMMSLAGMLAYEFQVSLPVMAKDALHSDAAGFGFMTAAMGVGAVAGGLLVAARGEIGLRRLVAAATALGVAMLGATLAPGLALELVAMAFVGGASITFMSTGNATMQLNAEPSMRGRVMSLWFVAFQGSTPIGGPLVGWVMAAAGARAGLGLGAVTCLVVAALGALTVRRLGRAASGHAPAAMAH</sequence>
<organism evidence="8 9">
    <name type="scientific">Baekduia soli</name>
    <dbReference type="NCBI Taxonomy" id="496014"/>
    <lineage>
        <taxon>Bacteria</taxon>
        <taxon>Bacillati</taxon>
        <taxon>Actinomycetota</taxon>
        <taxon>Thermoleophilia</taxon>
        <taxon>Solirubrobacterales</taxon>
        <taxon>Baekduiaceae</taxon>
        <taxon>Baekduia</taxon>
    </lineage>
</organism>
<evidence type="ECO:0000313" key="9">
    <source>
        <dbReference type="Proteomes" id="UP000321805"/>
    </source>
</evidence>
<dbReference type="OrthoDB" id="9775268at2"/>
<gene>
    <name evidence="8" type="ORF">FSW04_07340</name>
</gene>
<evidence type="ECO:0000256" key="5">
    <source>
        <dbReference type="ARBA" id="ARBA00022989"/>
    </source>
</evidence>
<dbReference type="RefSeq" id="WP_146923567.1">
    <property type="nucleotide sequence ID" value="NZ_CP042430.1"/>
</dbReference>
<protein>
    <submittedName>
        <fullName evidence="8">MFS transporter</fullName>
    </submittedName>
</protein>
<feature type="transmembrane region" description="Helical" evidence="7">
    <location>
        <begin position="225"/>
        <end position="246"/>
    </location>
</feature>
<evidence type="ECO:0000256" key="1">
    <source>
        <dbReference type="ARBA" id="ARBA00004651"/>
    </source>
</evidence>